<dbReference type="HOGENOM" id="CLU_091641_3_3_6"/>
<evidence type="ECO:0000256" key="7">
    <source>
        <dbReference type="RuleBase" id="RU003788"/>
    </source>
</evidence>
<reference evidence="8 9" key="1">
    <citation type="submission" date="2011-08" db="EMBL/GenBank/DDBJ databases">
        <authorList>
            <person name="Weinstock G."/>
            <person name="Sodergren E."/>
            <person name="Clifton S."/>
            <person name="Fulton L."/>
            <person name="Fulton B."/>
            <person name="Courtney L."/>
            <person name="Fronick C."/>
            <person name="Harrison M."/>
            <person name="Strong C."/>
            <person name="Farmer C."/>
            <person name="Delahaunty K."/>
            <person name="Markovic C."/>
            <person name="Hall O."/>
            <person name="Minx P."/>
            <person name="Tomlinson C."/>
            <person name="Mitreva M."/>
            <person name="Hou S."/>
            <person name="Chen J."/>
            <person name="Wollam A."/>
            <person name="Pepin K.H."/>
            <person name="Johnson M."/>
            <person name="Bhonagiri V."/>
            <person name="Zhang X."/>
            <person name="Suruliraj S."/>
            <person name="Warren W."/>
            <person name="Chinwalla A."/>
            <person name="Mardis E.R."/>
            <person name="Wilson R.K."/>
        </authorList>
    </citation>
    <scope>NUCLEOTIDE SEQUENCE [LARGE SCALE GENOMIC DNA]</scope>
    <source>
        <strain evidence="8 9">ATCC 51873</strain>
    </source>
</reference>
<evidence type="ECO:0000256" key="1">
    <source>
        <dbReference type="ARBA" id="ARBA00000632"/>
    </source>
</evidence>
<gene>
    <name evidence="8" type="ORF">HMPREF0454_01188</name>
</gene>
<dbReference type="PANTHER" id="PTHR38107">
    <property type="match status" value="1"/>
</dbReference>
<evidence type="ECO:0000256" key="6">
    <source>
        <dbReference type="ARBA" id="ARBA00023295"/>
    </source>
</evidence>
<keyword evidence="4 7" id="KW-0378">Hydrolase</keyword>
<dbReference type="GO" id="GO:0042742">
    <property type="term" value="P:defense response to bacterium"/>
    <property type="evidence" value="ECO:0007669"/>
    <property type="project" value="UniProtKB-KW"/>
</dbReference>
<keyword evidence="5" id="KW-1035">Host cytoplasm</keyword>
<dbReference type="PATRIC" id="fig|1002364.3.peg.1094"/>
<accession>G9Y3Q8</accession>
<dbReference type="Proteomes" id="UP000005959">
    <property type="component" value="Unassembled WGS sequence"/>
</dbReference>
<evidence type="ECO:0000256" key="4">
    <source>
        <dbReference type="ARBA" id="ARBA00022801"/>
    </source>
</evidence>
<comment type="catalytic activity">
    <reaction evidence="1 7">
        <text>Hydrolysis of (1-&gt;4)-beta-linkages between N-acetylmuramic acid and N-acetyl-D-glucosamine residues in a peptidoglycan and between N-acetyl-D-glucosamine residues in chitodextrins.</text>
        <dbReference type="EC" id="3.2.1.17"/>
    </reaction>
</comment>
<dbReference type="AlphaFoldDB" id="G9Y3Q8"/>
<name>G9Y3Q8_HAFAL</name>
<organism evidence="8 9">
    <name type="scientific">Hafnia alvei ATCC 51873</name>
    <dbReference type="NCBI Taxonomy" id="1002364"/>
    <lineage>
        <taxon>Bacteria</taxon>
        <taxon>Pseudomonadati</taxon>
        <taxon>Pseudomonadota</taxon>
        <taxon>Gammaproteobacteria</taxon>
        <taxon>Enterobacterales</taxon>
        <taxon>Hafniaceae</taxon>
        <taxon>Hafnia</taxon>
    </lineage>
</organism>
<evidence type="ECO:0000256" key="3">
    <source>
        <dbReference type="ARBA" id="ARBA00022638"/>
    </source>
</evidence>
<dbReference type="EC" id="3.2.1.17" evidence="7"/>
<dbReference type="InterPro" id="IPR034690">
    <property type="entry name" value="Endolysin_T4_type"/>
</dbReference>
<dbReference type="SUPFAM" id="SSF53955">
    <property type="entry name" value="Lysozyme-like"/>
    <property type="match status" value="1"/>
</dbReference>
<keyword evidence="3 7" id="KW-0081">Bacteriolytic enzyme</keyword>
<evidence type="ECO:0000256" key="2">
    <source>
        <dbReference type="ARBA" id="ARBA00022529"/>
    </source>
</evidence>
<evidence type="ECO:0000256" key="5">
    <source>
        <dbReference type="ARBA" id="ARBA00023200"/>
    </source>
</evidence>
<evidence type="ECO:0000313" key="8">
    <source>
        <dbReference type="EMBL" id="EHM45252.1"/>
    </source>
</evidence>
<dbReference type="InterPro" id="IPR033907">
    <property type="entry name" value="Endolysin_autolysin"/>
</dbReference>
<dbReference type="Pfam" id="PF00959">
    <property type="entry name" value="Phage_lysozyme"/>
    <property type="match status" value="1"/>
</dbReference>
<dbReference type="GO" id="GO:0009253">
    <property type="term" value="P:peptidoglycan catabolic process"/>
    <property type="evidence" value="ECO:0007669"/>
    <property type="project" value="InterPro"/>
</dbReference>
<keyword evidence="2 7" id="KW-0929">Antimicrobial</keyword>
<dbReference type="InterPro" id="IPR002196">
    <property type="entry name" value="Glyco_hydro_24"/>
</dbReference>
<dbReference type="Gene3D" id="1.10.530.40">
    <property type="match status" value="1"/>
</dbReference>
<sequence>MRASENGINLIKQFEGCRLTAYQDSVGVWTIGYGWTQPVDGKPIAKDMIITQQKANQLLTEGVAQYEKGVTNLVTVQLNQNQYDALVDFAYNLGVNALKGSTLLKKLNAGDYSGAANEFTKWNKAGGKELAGLTRRREAEKSLFLS</sequence>
<comment type="caution">
    <text evidence="8">The sequence shown here is derived from an EMBL/GenBank/DDBJ whole genome shotgun (WGS) entry which is preliminary data.</text>
</comment>
<dbReference type="InterPro" id="IPR023346">
    <property type="entry name" value="Lysozyme-like_dom_sf"/>
</dbReference>
<evidence type="ECO:0000313" key="9">
    <source>
        <dbReference type="Proteomes" id="UP000005959"/>
    </source>
</evidence>
<comment type="similarity">
    <text evidence="7">Belongs to the glycosyl hydrolase 24 family.</text>
</comment>
<dbReference type="RefSeq" id="WP_004090832.1">
    <property type="nucleotide sequence ID" value="NZ_JH417497.1"/>
</dbReference>
<dbReference type="EMBL" id="AGCI01000019">
    <property type="protein sequence ID" value="EHM45252.1"/>
    <property type="molecule type" value="Genomic_DNA"/>
</dbReference>
<dbReference type="GO" id="GO:0031640">
    <property type="term" value="P:killing of cells of another organism"/>
    <property type="evidence" value="ECO:0007669"/>
    <property type="project" value="UniProtKB-KW"/>
</dbReference>
<dbReference type="PANTHER" id="PTHR38107:SF3">
    <property type="entry name" value="LYSOZYME RRRD-RELATED"/>
    <property type="match status" value="1"/>
</dbReference>
<protein>
    <recommendedName>
        <fullName evidence="7">Lysozyme</fullName>
        <ecNumber evidence="7">3.2.1.17</ecNumber>
    </recommendedName>
</protein>
<proteinExistence type="inferred from homology"/>
<dbReference type="InterPro" id="IPR023347">
    <property type="entry name" value="Lysozyme_dom_sf"/>
</dbReference>
<dbReference type="CDD" id="cd00737">
    <property type="entry name" value="lyz_endolysin_autolysin"/>
    <property type="match status" value="1"/>
</dbReference>
<dbReference type="HAMAP" id="MF_04110">
    <property type="entry name" value="ENDOLYSIN_T4"/>
    <property type="match status" value="1"/>
</dbReference>
<keyword evidence="6 7" id="KW-0326">Glycosidase</keyword>
<dbReference type="GO" id="GO:0016998">
    <property type="term" value="P:cell wall macromolecule catabolic process"/>
    <property type="evidence" value="ECO:0007669"/>
    <property type="project" value="InterPro"/>
</dbReference>
<dbReference type="InterPro" id="IPR051018">
    <property type="entry name" value="Bacteriophage_GH24"/>
</dbReference>
<dbReference type="GO" id="GO:0003796">
    <property type="term" value="F:lysozyme activity"/>
    <property type="evidence" value="ECO:0007669"/>
    <property type="project" value="UniProtKB-EC"/>
</dbReference>